<comment type="caution">
    <text evidence="2">The sequence shown here is derived from an EMBL/GenBank/DDBJ whole genome shotgun (WGS) entry which is preliminary data.</text>
</comment>
<feature type="region of interest" description="Disordered" evidence="1">
    <location>
        <begin position="48"/>
        <end position="79"/>
    </location>
</feature>
<accession>A0A9P6JX72</accession>
<dbReference type="Proteomes" id="UP000723463">
    <property type="component" value="Unassembled WGS sequence"/>
</dbReference>
<evidence type="ECO:0000256" key="1">
    <source>
        <dbReference type="SAM" id="MobiDB-lite"/>
    </source>
</evidence>
<feature type="region of interest" description="Disordered" evidence="1">
    <location>
        <begin position="138"/>
        <end position="157"/>
    </location>
</feature>
<feature type="non-terminal residue" evidence="2">
    <location>
        <position position="1"/>
    </location>
</feature>
<dbReference type="EMBL" id="JAAAXW010001137">
    <property type="protein sequence ID" value="KAF9536013.1"/>
    <property type="molecule type" value="Genomic_DNA"/>
</dbReference>
<keyword evidence="3" id="KW-1185">Reference proteome</keyword>
<feature type="region of interest" description="Disordered" evidence="1">
    <location>
        <begin position="217"/>
        <end position="252"/>
    </location>
</feature>
<sequence length="288" mass="32532">NNGLGINNTASYYGNYYYYNDYPHYYDSYSYNEYPRCYYYPAASTQTTTPASTTKQKTTPDTITTTAATTEPTTPRSFAASLKSSPSYYRLFSEEQHQVWGQACKYQAAFSYNHPHSHHVTRDFPEYHSFSSSNAPSVVNQASISQEQQQPRVYGTQSNNNHWCTIVETKTPRSSPTTYGFLGSVYDYESAHSQKAQALRGQDSGNQTALGHSRHLETTDHARKQANPESHDSCWTPENPILEPQQHQSHGHGAVYKTTLGYNYYAIPETTPPRSSMGTHKPHSSAYH</sequence>
<organism evidence="2 3">
    <name type="scientific">Mortierella hygrophila</name>
    <dbReference type="NCBI Taxonomy" id="979708"/>
    <lineage>
        <taxon>Eukaryota</taxon>
        <taxon>Fungi</taxon>
        <taxon>Fungi incertae sedis</taxon>
        <taxon>Mucoromycota</taxon>
        <taxon>Mortierellomycotina</taxon>
        <taxon>Mortierellomycetes</taxon>
        <taxon>Mortierellales</taxon>
        <taxon>Mortierellaceae</taxon>
        <taxon>Mortierella</taxon>
    </lineage>
</organism>
<reference evidence="2" key="1">
    <citation type="journal article" date="2020" name="Fungal Divers.">
        <title>Resolving the Mortierellaceae phylogeny through synthesis of multi-gene phylogenetics and phylogenomics.</title>
        <authorList>
            <person name="Vandepol N."/>
            <person name="Liber J."/>
            <person name="Desiro A."/>
            <person name="Na H."/>
            <person name="Kennedy M."/>
            <person name="Barry K."/>
            <person name="Grigoriev I.V."/>
            <person name="Miller A.N."/>
            <person name="O'Donnell K."/>
            <person name="Stajich J.E."/>
            <person name="Bonito G."/>
        </authorList>
    </citation>
    <scope>NUCLEOTIDE SEQUENCE</scope>
    <source>
        <strain evidence="2">NRRL 2591</strain>
    </source>
</reference>
<evidence type="ECO:0000313" key="2">
    <source>
        <dbReference type="EMBL" id="KAF9536013.1"/>
    </source>
</evidence>
<dbReference type="AlphaFoldDB" id="A0A9P6JX72"/>
<feature type="non-terminal residue" evidence="2">
    <location>
        <position position="288"/>
    </location>
</feature>
<proteinExistence type="predicted"/>
<gene>
    <name evidence="2" type="ORF">EC957_000892</name>
</gene>
<evidence type="ECO:0000313" key="3">
    <source>
        <dbReference type="Proteomes" id="UP000723463"/>
    </source>
</evidence>
<feature type="compositionally biased region" description="Low complexity" evidence="1">
    <location>
        <begin position="48"/>
        <end position="74"/>
    </location>
</feature>
<name>A0A9P6JX72_9FUNG</name>
<protein>
    <submittedName>
        <fullName evidence="2">Uncharacterized protein</fullName>
    </submittedName>
</protein>